<proteinExistence type="predicted"/>
<accession>A0AAD5S5T5</accession>
<evidence type="ECO:0000313" key="1">
    <source>
        <dbReference type="EMBL" id="KAJ3045054.1"/>
    </source>
</evidence>
<protein>
    <submittedName>
        <fullName evidence="1">Uncharacterized protein</fullName>
    </submittedName>
</protein>
<dbReference type="Proteomes" id="UP001212841">
    <property type="component" value="Unassembled WGS sequence"/>
</dbReference>
<name>A0AAD5S5T5_9FUNG</name>
<comment type="caution">
    <text evidence="1">The sequence shown here is derived from an EMBL/GenBank/DDBJ whole genome shotgun (WGS) entry which is preliminary data.</text>
</comment>
<reference evidence="1" key="1">
    <citation type="submission" date="2020-05" db="EMBL/GenBank/DDBJ databases">
        <title>Phylogenomic resolution of chytrid fungi.</title>
        <authorList>
            <person name="Stajich J.E."/>
            <person name="Amses K."/>
            <person name="Simmons R."/>
            <person name="Seto K."/>
            <person name="Myers J."/>
            <person name="Bonds A."/>
            <person name="Quandt C.A."/>
            <person name="Barry K."/>
            <person name="Liu P."/>
            <person name="Grigoriev I."/>
            <person name="Longcore J.E."/>
            <person name="James T.Y."/>
        </authorList>
    </citation>
    <scope>NUCLEOTIDE SEQUENCE</scope>
    <source>
        <strain evidence="1">JEL0318</strain>
    </source>
</reference>
<gene>
    <name evidence="1" type="ORF">HK097_001298</name>
</gene>
<dbReference type="AlphaFoldDB" id="A0AAD5S5T5"/>
<organism evidence="1 2">
    <name type="scientific">Rhizophlyctis rosea</name>
    <dbReference type="NCBI Taxonomy" id="64517"/>
    <lineage>
        <taxon>Eukaryota</taxon>
        <taxon>Fungi</taxon>
        <taxon>Fungi incertae sedis</taxon>
        <taxon>Chytridiomycota</taxon>
        <taxon>Chytridiomycota incertae sedis</taxon>
        <taxon>Chytridiomycetes</taxon>
        <taxon>Rhizophlyctidales</taxon>
        <taxon>Rhizophlyctidaceae</taxon>
        <taxon>Rhizophlyctis</taxon>
    </lineage>
</organism>
<sequence>MGFAQLQGSGCSDLEAKGCLPVLYGAETWRDIALLHLAWSKPWVPRDEDYVVEEAPAHLLREEAGLFRTLVGVLALKRGADRGRLSYDYIDFPDGRVLLRQWREFGGPSRLQNVFYPPLPYNSPTTTLAHQILYTRPTAIATITKFGKRSVTTVQNPETSEAVHTYTGIDLRLLCGDICVDYNKGHIMSLNPRSKINFTIPRATSFTVNETLLAYITATPRTIHLIRLSDQTQIASHRLPQPADLLAPTHLTMHMSRFFLFVEDVSVKDVVSVYSLLDLKHLYTIPTPHRPGWMSFQMVNDCSLGAGVDIAGDAFVLDPVEKTRRRLVPPDVGRGGEDISGVDGYFVVVREYESDGNGKRVGTVGKERILWRTVSGEEE</sequence>
<dbReference type="EMBL" id="JADGJD010001252">
    <property type="protein sequence ID" value="KAJ3045054.1"/>
    <property type="molecule type" value="Genomic_DNA"/>
</dbReference>
<evidence type="ECO:0000313" key="2">
    <source>
        <dbReference type="Proteomes" id="UP001212841"/>
    </source>
</evidence>
<keyword evidence="2" id="KW-1185">Reference proteome</keyword>